<reference evidence="1 2" key="1">
    <citation type="journal article" date="2010" name="Proc. Natl. Acad. Sci. U.S.A.">
        <title>Enigmatic, ultrasmall, uncultivated Archaea.</title>
        <authorList>
            <person name="Baker B.J."/>
            <person name="Comolli L.R."/>
            <person name="Dick G.J."/>
            <person name="Hauser L.J."/>
            <person name="Hyatt D."/>
            <person name="Dill B.D."/>
            <person name="Land M.L."/>
            <person name="Verberkmoes N.C."/>
            <person name="Hettich R.L."/>
            <person name="Banfield J.F."/>
        </authorList>
    </citation>
    <scope>NUCLEOTIDE SEQUENCE [LARGE SCALE GENOMIC DNA]</scope>
</reference>
<dbReference type="EMBL" id="GG730075">
    <property type="protein sequence ID" value="EEZ92515.1"/>
    <property type="molecule type" value="Genomic_DNA"/>
</dbReference>
<evidence type="ECO:0000313" key="2">
    <source>
        <dbReference type="Proteomes" id="UP000009375"/>
    </source>
</evidence>
<sequence length="275" mass="31033">MLNNLEEVLGNTAKIEAYLIGGVAINSYIEGSKYKKIRPPSPSNDIDFASPYTDIKNLNKIADKFKGDISLLINNSKINYGMQGLSSTVVYDPAPVLTLNEKLNDREIQIFPEFVGPIKVDKKYKSNGLLRVADLDTLVATQLNPMSFDANRLRKIDIAVAAECERTEEPSGLAYNVYYSGAKKICKAVNDVEKIAEQTYSIMKYIKGPEEFVNSYIKEENYTHDGYIDSMKKTVNEFKNLKNKENKVIKKYSDNKTGKAVEYGLEIFYEEIKGI</sequence>
<evidence type="ECO:0000313" key="1">
    <source>
        <dbReference type="EMBL" id="EEZ92515.1"/>
    </source>
</evidence>
<gene>
    <name evidence="1" type="ORF">BJBARM4_0877</name>
</gene>
<dbReference type="Proteomes" id="UP000009375">
    <property type="component" value="Unassembled WGS sequence"/>
</dbReference>
<organism evidence="1 2">
    <name type="scientific">Candidatus Parvarchaeum acidiphilum ARMAN-4</name>
    <dbReference type="NCBI Taxonomy" id="662760"/>
    <lineage>
        <taxon>Archaea</taxon>
        <taxon>Candidatus Parvarchaeota</taxon>
        <taxon>Candidatus Parvarchaeum</taxon>
    </lineage>
</organism>
<protein>
    <submittedName>
        <fullName evidence="1">Uncharacterized protein</fullName>
    </submittedName>
</protein>
<accession>D2EGH8</accession>
<dbReference type="AlphaFoldDB" id="D2EGH8"/>
<name>D2EGH8_PARA4</name>
<proteinExistence type="predicted"/>